<dbReference type="RefSeq" id="WP_137333114.1">
    <property type="nucleotide sequence ID" value="NZ_CP040077.1"/>
</dbReference>
<evidence type="ECO:0000256" key="1">
    <source>
        <dbReference type="SAM" id="MobiDB-lite"/>
    </source>
</evidence>
<protein>
    <recommendedName>
        <fullName evidence="5">ATP-binding protein</fullName>
    </recommendedName>
</protein>
<dbReference type="EMBL" id="CP040077">
    <property type="protein sequence ID" value="QCP50295.1"/>
    <property type="molecule type" value="Genomic_DNA"/>
</dbReference>
<dbReference type="Pfam" id="PF03640">
    <property type="entry name" value="Lipoprotein_15"/>
    <property type="match status" value="2"/>
</dbReference>
<keyword evidence="2" id="KW-0732">Signal</keyword>
<dbReference type="InterPro" id="IPR005297">
    <property type="entry name" value="Lipoprotein_repeat"/>
</dbReference>
<dbReference type="PANTHER" id="PTHR39335">
    <property type="entry name" value="BLL4220 PROTEIN"/>
    <property type="match status" value="1"/>
</dbReference>
<dbReference type="KEGG" id="tvl:FAZ95_14620"/>
<sequence>MIKALLCIVACAVPFVSYAKEPNVSNGVMVDENGMTLYTFDKDTEPGKSACTGECAAIWPAAIASGHDRASGSWSFLTTLDGQKQWTYKGHPLYRFVKDEQPGESTGDGIKGVWHTAKP</sequence>
<gene>
    <name evidence="3" type="ORF">FAZ95_14620</name>
</gene>
<dbReference type="PIRSF" id="PIRSF029720">
    <property type="entry name" value="UCP029720"/>
    <property type="match status" value="1"/>
</dbReference>
<dbReference type="Proteomes" id="UP000298656">
    <property type="component" value="Chromosome 1"/>
</dbReference>
<dbReference type="GO" id="GO:0043448">
    <property type="term" value="P:alkane catabolic process"/>
    <property type="evidence" value="ECO:0007669"/>
    <property type="project" value="TreeGrafter"/>
</dbReference>
<dbReference type="AlphaFoldDB" id="A0A4P8IRG3"/>
<dbReference type="PANTHER" id="PTHR39335:SF1">
    <property type="entry name" value="BLL4220 PROTEIN"/>
    <property type="match status" value="1"/>
</dbReference>
<accession>A0A4P8IRG3</accession>
<dbReference type="OrthoDB" id="9800666at2"/>
<proteinExistence type="predicted"/>
<evidence type="ECO:0000313" key="3">
    <source>
        <dbReference type="EMBL" id="QCP50295.1"/>
    </source>
</evidence>
<feature type="region of interest" description="Disordered" evidence="1">
    <location>
        <begin position="99"/>
        <end position="119"/>
    </location>
</feature>
<dbReference type="InterPro" id="IPR014558">
    <property type="entry name" value="UCP029720"/>
</dbReference>
<feature type="signal peptide" evidence="2">
    <location>
        <begin position="1"/>
        <end position="19"/>
    </location>
</feature>
<evidence type="ECO:0000256" key="2">
    <source>
        <dbReference type="SAM" id="SignalP"/>
    </source>
</evidence>
<feature type="chain" id="PRO_5020563891" description="ATP-binding protein" evidence="2">
    <location>
        <begin position="20"/>
        <end position="119"/>
    </location>
</feature>
<keyword evidence="4" id="KW-1185">Reference proteome</keyword>
<reference evidence="3 4" key="1">
    <citation type="submission" date="2019-05" db="EMBL/GenBank/DDBJ databases">
        <title>Burkholderia sp. DHOD12, isolated from subtropical forest soil.</title>
        <authorList>
            <person name="Gao Z.-H."/>
            <person name="Qiu L.-H."/>
        </authorList>
    </citation>
    <scope>NUCLEOTIDE SEQUENCE [LARGE SCALE GENOMIC DNA]</scope>
    <source>
        <strain evidence="3 4">DHOD12</strain>
    </source>
</reference>
<evidence type="ECO:0000313" key="4">
    <source>
        <dbReference type="Proteomes" id="UP000298656"/>
    </source>
</evidence>
<name>A0A4P8IRG3_9BURK</name>
<organism evidence="3 4">
    <name type="scientific">Trinickia violacea</name>
    <dbReference type="NCBI Taxonomy" id="2571746"/>
    <lineage>
        <taxon>Bacteria</taxon>
        <taxon>Pseudomonadati</taxon>
        <taxon>Pseudomonadota</taxon>
        <taxon>Betaproteobacteria</taxon>
        <taxon>Burkholderiales</taxon>
        <taxon>Burkholderiaceae</taxon>
        <taxon>Trinickia</taxon>
    </lineage>
</organism>
<evidence type="ECO:0008006" key="5">
    <source>
        <dbReference type="Google" id="ProtNLM"/>
    </source>
</evidence>